<organism evidence="1 2">
    <name type="scientific">Tegillarca granosa</name>
    <name type="common">Malaysian cockle</name>
    <name type="synonym">Anadara granosa</name>
    <dbReference type="NCBI Taxonomy" id="220873"/>
    <lineage>
        <taxon>Eukaryota</taxon>
        <taxon>Metazoa</taxon>
        <taxon>Spiralia</taxon>
        <taxon>Lophotrochozoa</taxon>
        <taxon>Mollusca</taxon>
        <taxon>Bivalvia</taxon>
        <taxon>Autobranchia</taxon>
        <taxon>Pteriomorphia</taxon>
        <taxon>Arcoida</taxon>
        <taxon>Arcoidea</taxon>
        <taxon>Arcidae</taxon>
        <taxon>Tegillarca</taxon>
    </lineage>
</organism>
<accession>A0ABQ9EPL1</accession>
<proteinExistence type="predicted"/>
<dbReference type="EMBL" id="JARBDR010000836">
    <property type="protein sequence ID" value="KAJ8305188.1"/>
    <property type="molecule type" value="Genomic_DNA"/>
</dbReference>
<evidence type="ECO:0000313" key="2">
    <source>
        <dbReference type="Proteomes" id="UP001217089"/>
    </source>
</evidence>
<dbReference type="Proteomes" id="UP001217089">
    <property type="component" value="Unassembled WGS sequence"/>
</dbReference>
<reference evidence="1 2" key="1">
    <citation type="submission" date="2022-12" db="EMBL/GenBank/DDBJ databases">
        <title>Chromosome-level genome of Tegillarca granosa.</title>
        <authorList>
            <person name="Kim J."/>
        </authorList>
    </citation>
    <scope>NUCLEOTIDE SEQUENCE [LARGE SCALE GENOMIC DNA]</scope>
    <source>
        <strain evidence="1">Teg-2019</strain>
        <tissue evidence="1">Adductor muscle</tissue>
    </source>
</reference>
<dbReference type="Gene3D" id="3.30.2410.10">
    <property type="entry name" value="Hect, E3 ligase catalytic domain"/>
    <property type="match status" value="1"/>
</dbReference>
<evidence type="ECO:0000313" key="1">
    <source>
        <dbReference type="EMBL" id="KAJ8305188.1"/>
    </source>
</evidence>
<dbReference type="SUPFAM" id="SSF56204">
    <property type="entry name" value="Hect, E3 ligase catalytic domain"/>
    <property type="match status" value="1"/>
</dbReference>
<protein>
    <submittedName>
        <fullName evidence="1">Uncharacterized protein</fullName>
    </submittedName>
</protein>
<gene>
    <name evidence="1" type="ORF">KUTeg_017259</name>
</gene>
<dbReference type="InterPro" id="IPR035983">
    <property type="entry name" value="Hect_E3_ubiquitin_ligase"/>
</dbReference>
<sequence length="162" mass="17664">MAGLSALEGGPTAPFLVNLLNSSDCKAKAQFSQGLQKTGIYQKIIKKGAADYMHPLSQVYFSSNLNDGYCFPAGRREPLTLSGILNFITGSSEEPVVGYSMTPSLQFSDTAYLTANTCICRLTLPITVTERSDENFDLAFFFVNLCEGIYGYLNMEGVLQLV</sequence>
<keyword evidence="2" id="KW-1185">Reference proteome</keyword>
<comment type="caution">
    <text evidence="1">The sequence shown here is derived from an EMBL/GenBank/DDBJ whole genome shotgun (WGS) entry which is preliminary data.</text>
</comment>
<name>A0ABQ9EPL1_TEGGR</name>